<dbReference type="GO" id="GO:0016740">
    <property type="term" value="F:transferase activity"/>
    <property type="evidence" value="ECO:0007669"/>
    <property type="project" value="UniProtKB-KW"/>
</dbReference>
<proteinExistence type="predicted"/>
<keyword evidence="3" id="KW-0808">Transferase</keyword>
<reference evidence="3 4" key="1">
    <citation type="submission" date="2016-10" db="EMBL/GenBank/DDBJ databases">
        <authorList>
            <person name="de Groot N.N."/>
        </authorList>
    </citation>
    <scope>NUCLEOTIDE SEQUENCE [LARGE SCALE GENOMIC DNA]</scope>
    <source>
        <strain evidence="3 4">DSM 28286</strain>
    </source>
</reference>
<feature type="signal peptide" evidence="1">
    <location>
        <begin position="1"/>
        <end position="18"/>
    </location>
</feature>
<sequence length="275" mass="31315">MRKFITLSFLFIITTLCACKTQQQTAANNVSWKKVKVFVYTKNGKGYVHDNIAAAARCIQELGAQNGFAVDVSDDPAKFNDDNLKQYNALVFTSTNNDVFDNDAQKLALMHYIQAGGGFVGIHSVTGTERNWPWFKRLVGGTFERHAKHQPFTEIVIDHNNPSTSFLPDTWKRDDECYYTKEINPDIHVLMVHDLSTVDDKGKPVIYGNTFPSVWCHEFDGGREWYTSLGHDSTTYKEPEFRKHIMGGLQWVLSKQKPLDYSKAHAKTPNDPLPY</sequence>
<evidence type="ECO:0000256" key="1">
    <source>
        <dbReference type="SAM" id="SignalP"/>
    </source>
</evidence>
<organism evidence="3 4">
    <name type="scientific">Parafilimonas terrae</name>
    <dbReference type="NCBI Taxonomy" id="1465490"/>
    <lineage>
        <taxon>Bacteria</taxon>
        <taxon>Pseudomonadati</taxon>
        <taxon>Bacteroidota</taxon>
        <taxon>Chitinophagia</taxon>
        <taxon>Chitinophagales</taxon>
        <taxon>Chitinophagaceae</taxon>
        <taxon>Parafilimonas</taxon>
    </lineage>
</organism>
<dbReference type="RefSeq" id="WP_090657464.1">
    <property type="nucleotide sequence ID" value="NZ_FOXQ01000004.1"/>
</dbReference>
<gene>
    <name evidence="3" type="ORF">SAMN05444277_104193</name>
</gene>
<evidence type="ECO:0000313" key="3">
    <source>
        <dbReference type="EMBL" id="SFQ02142.1"/>
    </source>
</evidence>
<feature type="chain" id="PRO_5011538897" evidence="1">
    <location>
        <begin position="19"/>
        <end position="275"/>
    </location>
</feature>
<dbReference type="PROSITE" id="PS51257">
    <property type="entry name" value="PROKAR_LIPOPROTEIN"/>
    <property type="match status" value="1"/>
</dbReference>
<keyword evidence="1" id="KW-0732">Signal</keyword>
<dbReference type="STRING" id="1465490.SAMN05444277_104193"/>
<dbReference type="PANTHER" id="PTHR40469:SF2">
    <property type="entry name" value="GALACTOSE-BINDING DOMAIN-LIKE SUPERFAMILY PROTEIN"/>
    <property type="match status" value="1"/>
</dbReference>
<evidence type="ECO:0000259" key="2">
    <source>
        <dbReference type="Pfam" id="PF06283"/>
    </source>
</evidence>
<dbReference type="Gene3D" id="3.40.50.880">
    <property type="match status" value="1"/>
</dbReference>
<dbReference type="Pfam" id="PF06283">
    <property type="entry name" value="ThuA"/>
    <property type="match status" value="1"/>
</dbReference>
<dbReference type="AlphaFoldDB" id="A0A1I5V441"/>
<evidence type="ECO:0000313" key="4">
    <source>
        <dbReference type="Proteomes" id="UP000199031"/>
    </source>
</evidence>
<dbReference type="SUPFAM" id="SSF52317">
    <property type="entry name" value="Class I glutamine amidotransferase-like"/>
    <property type="match status" value="1"/>
</dbReference>
<feature type="domain" description="ThuA-like" evidence="2">
    <location>
        <begin position="36"/>
        <end position="252"/>
    </location>
</feature>
<dbReference type="InterPro" id="IPR029062">
    <property type="entry name" value="Class_I_gatase-like"/>
</dbReference>
<dbReference type="OrthoDB" id="9816308at2"/>
<dbReference type="Proteomes" id="UP000199031">
    <property type="component" value="Unassembled WGS sequence"/>
</dbReference>
<keyword evidence="4" id="KW-1185">Reference proteome</keyword>
<keyword evidence="3" id="KW-0315">Glutamine amidotransferase</keyword>
<name>A0A1I5V441_9BACT</name>
<dbReference type="PANTHER" id="PTHR40469">
    <property type="entry name" value="SECRETED GLYCOSYL HYDROLASE"/>
    <property type="match status" value="1"/>
</dbReference>
<dbReference type="InterPro" id="IPR029010">
    <property type="entry name" value="ThuA-like"/>
</dbReference>
<dbReference type="EMBL" id="FOXQ01000004">
    <property type="protein sequence ID" value="SFQ02142.1"/>
    <property type="molecule type" value="Genomic_DNA"/>
</dbReference>
<accession>A0A1I5V441</accession>
<protein>
    <submittedName>
        <fullName evidence="3">Type 1 glutamine amidotransferase (GATase1)</fullName>
    </submittedName>
</protein>